<dbReference type="AlphaFoldDB" id="A0A1I7XYR1"/>
<keyword evidence="1" id="KW-1133">Transmembrane helix</keyword>
<feature type="transmembrane region" description="Helical" evidence="1">
    <location>
        <begin position="7"/>
        <end position="28"/>
    </location>
</feature>
<accession>A0A1I7XYR1</accession>
<dbReference type="WBParaSite" id="L893_g10833.t1">
    <property type="protein sequence ID" value="L893_g10833.t1"/>
    <property type="gene ID" value="L893_g10833"/>
</dbReference>
<protein>
    <submittedName>
        <fullName evidence="3">MARVEL domain-containing protein</fullName>
    </submittedName>
</protein>
<organism evidence="2 3">
    <name type="scientific">Steinernema glaseri</name>
    <dbReference type="NCBI Taxonomy" id="37863"/>
    <lineage>
        <taxon>Eukaryota</taxon>
        <taxon>Metazoa</taxon>
        <taxon>Ecdysozoa</taxon>
        <taxon>Nematoda</taxon>
        <taxon>Chromadorea</taxon>
        <taxon>Rhabditida</taxon>
        <taxon>Tylenchina</taxon>
        <taxon>Panagrolaimomorpha</taxon>
        <taxon>Strongyloidoidea</taxon>
        <taxon>Steinernematidae</taxon>
        <taxon>Steinernema</taxon>
    </lineage>
</organism>
<feature type="transmembrane region" description="Helical" evidence="1">
    <location>
        <begin position="58"/>
        <end position="81"/>
    </location>
</feature>
<evidence type="ECO:0000256" key="1">
    <source>
        <dbReference type="SAM" id="Phobius"/>
    </source>
</evidence>
<proteinExistence type="predicted"/>
<evidence type="ECO:0000313" key="3">
    <source>
        <dbReference type="WBParaSite" id="L893_g10833.t1"/>
    </source>
</evidence>
<keyword evidence="1" id="KW-0812">Transmembrane</keyword>
<name>A0A1I7XYR1_9BILA</name>
<keyword evidence="1" id="KW-0472">Membrane</keyword>
<evidence type="ECO:0000313" key="2">
    <source>
        <dbReference type="Proteomes" id="UP000095287"/>
    </source>
</evidence>
<keyword evidence="2" id="KW-1185">Reference proteome</keyword>
<dbReference type="Proteomes" id="UP000095287">
    <property type="component" value="Unplaced"/>
</dbReference>
<reference evidence="3" key="1">
    <citation type="submission" date="2016-11" db="UniProtKB">
        <authorList>
            <consortium name="WormBaseParasite"/>
        </authorList>
    </citation>
    <scope>IDENTIFICATION</scope>
</reference>
<sequence>MFLQQIIYSFVASIVYLVLGGVEVWYAVGFGHMTSALKEVLDKYSGPGHQVQFVDSGWAVAAALLLLCALLNIADGVVVCFRRGRYHVMLKYYR</sequence>